<sequence>MSFLRVILLGLTVAHWVAAQDQTLVSGASGTAVAKAAVARVLGCGIFPGDNGLLRKIGWVESKDGTDPNTYRPNYHGGIWQVDSIGFLDTKTHPSAVRNLHAGIKRCLGVDWRNLSWSELRKPLYSAMAARAKLYVTGAPASCNAPIPSSNTAQADYWKICYNSALGAGTPAHFLSSVAVMPN</sequence>
<evidence type="ECO:0000313" key="3">
    <source>
        <dbReference type="Proteomes" id="UP000192578"/>
    </source>
</evidence>
<dbReference type="Proteomes" id="UP000192578">
    <property type="component" value="Unassembled WGS sequence"/>
</dbReference>
<evidence type="ECO:0000313" key="2">
    <source>
        <dbReference type="EMBL" id="OQV15330.1"/>
    </source>
</evidence>
<feature type="chain" id="PRO_5012370732" evidence="1">
    <location>
        <begin position="20"/>
        <end position="183"/>
    </location>
</feature>
<feature type="signal peptide" evidence="1">
    <location>
        <begin position="1"/>
        <end position="19"/>
    </location>
</feature>
<organism evidence="2 3">
    <name type="scientific">Hypsibius exemplaris</name>
    <name type="common">Freshwater tardigrade</name>
    <dbReference type="NCBI Taxonomy" id="2072580"/>
    <lineage>
        <taxon>Eukaryota</taxon>
        <taxon>Metazoa</taxon>
        <taxon>Ecdysozoa</taxon>
        <taxon>Tardigrada</taxon>
        <taxon>Eutardigrada</taxon>
        <taxon>Parachela</taxon>
        <taxon>Hypsibioidea</taxon>
        <taxon>Hypsibiidae</taxon>
        <taxon>Hypsibius</taxon>
    </lineage>
</organism>
<keyword evidence="3" id="KW-1185">Reference proteome</keyword>
<name>A0A1W0WJD2_HYPEX</name>
<proteinExistence type="predicted"/>
<keyword evidence="1" id="KW-0732">Signal</keyword>
<comment type="caution">
    <text evidence="2">The sequence shown here is derived from an EMBL/GenBank/DDBJ whole genome shotgun (WGS) entry which is preliminary data.</text>
</comment>
<dbReference type="OrthoDB" id="6132182at2759"/>
<accession>A0A1W0WJD2</accession>
<protein>
    <submittedName>
        <fullName evidence="2">Uncharacterized protein</fullName>
    </submittedName>
</protein>
<dbReference type="EMBL" id="MTYJ01000091">
    <property type="protein sequence ID" value="OQV15330.1"/>
    <property type="molecule type" value="Genomic_DNA"/>
</dbReference>
<reference evidence="3" key="1">
    <citation type="submission" date="2017-01" db="EMBL/GenBank/DDBJ databases">
        <title>Comparative genomics of anhydrobiosis in the tardigrade Hypsibius dujardini.</title>
        <authorList>
            <person name="Yoshida Y."/>
            <person name="Koutsovoulos G."/>
            <person name="Laetsch D."/>
            <person name="Stevens L."/>
            <person name="Kumar S."/>
            <person name="Horikawa D."/>
            <person name="Ishino K."/>
            <person name="Komine S."/>
            <person name="Tomita M."/>
            <person name="Blaxter M."/>
            <person name="Arakawa K."/>
        </authorList>
    </citation>
    <scope>NUCLEOTIDE SEQUENCE [LARGE SCALE GENOMIC DNA]</scope>
    <source>
        <strain evidence="3">Z151</strain>
    </source>
</reference>
<evidence type="ECO:0000256" key="1">
    <source>
        <dbReference type="SAM" id="SignalP"/>
    </source>
</evidence>
<dbReference type="AlphaFoldDB" id="A0A1W0WJD2"/>
<gene>
    <name evidence="2" type="ORF">BV898_10556</name>
</gene>